<reference evidence="1" key="1">
    <citation type="submission" date="2022-04" db="EMBL/GenBank/DDBJ databases">
        <title>Genome of the entomopathogenic fungus Entomophthora muscae.</title>
        <authorList>
            <person name="Elya C."/>
            <person name="Lovett B.R."/>
            <person name="Lee E."/>
            <person name="Macias A.M."/>
            <person name="Hajek A.E."/>
            <person name="De Bivort B.L."/>
            <person name="Kasson M.T."/>
            <person name="De Fine Licht H.H."/>
            <person name="Stajich J.E."/>
        </authorList>
    </citation>
    <scope>NUCLEOTIDE SEQUENCE</scope>
    <source>
        <strain evidence="1">Berkeley</strain>
    </source>
</reference>
<comment type="caution">
    <text evidence="1">The sequence shown here is derived from an EMBL/GenBank/DDBJ whole genome shotgun (WGS) entry which is preliminary data.</text>
</comment>
<dbReference type="EC" id="3.1.1.3" evidence="1"/>
<organism evidence="1 2">
    <name type="scientific">Entomophthora muscae</name>
    <dbReference type="NCBI Taxonomy" id="34485"/>
    <lineage>
        <taxon>Eukaryota</taxon>
        <taxon>Fungi</taxon>
        <taxon>Fungi incertae sedis</taxon>
        <taxon>Zoopagomycota</taxon>
        <taxon>Entomophthoromycotina</taxon>
        <taxon>Entomophthoromycetes</taxon>
        <taxon>Entomophthorales</taxon>
        <taxon>Entomophthoraceae</taxon>
        <taxon>Entomophthora</taxon>
    </lineage>
</organism>
<keyword evidence="1" id="KW-0378">Hydrolase</keyword>
<name>A0ACC2TVM1_9FUNG</name>
<sequence length="431" mass="48570">MMDFLRSGLLRNLGGLNDPKLYSYCYVGTKTLIEEYLNAVNQQFERIGYATPDELTDQQKIDFIHDSKHSFGTTALILHGGATFGLCHIGVVKSLFEQGLLPKVICGTEIGALIAALVCIHTDEELPNFLKPGGINLEAFSESSSSGTFSRKLERLLKTGHLLDASILERCVRSNTGDITFEEAYRRTNRVLNITVCPTRKNEVPQLLNYLTAPNVLIRSAACASAAVLGLYDSVDLLIKDKAGQIVPWNSSAIRWANGQTSEIESPMSRLSELYNVNHFIVSQASPYVVPFMSKELQLQDDRLMSRVRNVFYSEIGHRLHQLEQFRLLPRILRGVVDQKFAGHITLFPAVTLQDFNSLFSRPTPAIVDYWIEKGEQSTFPILELIRNRCCTEFTLSKIKRELKTENPNRAPHVDSIIPPRNDFKRTKSIH</sequence>
<evidence type="ECO:0000313" key="2">
    <source>
        <dbReference type="Proteomes" id="UP001165960"/>
    </source>
</evidence>
<proteinExistence type="predicted"/>
<evidence type="ECO:0000313" key="1">
    <source>
        <dbReference type="EMBL" id="KAJ9078526.1"/>
    </source>
</evidence>
<dbReference type="Proteomes" id="UP001165960">
    <property type="component" value="Unassembled WGS sequence"/>
</dbReference>
<dbReference type="EMBL" id="QTSX02002146">
    <property type="protein sequence ID" value="KAJ9078526.1"/>
    <property type="molecule type" value="Genomic_DNA"/>
</dbReference>
<protein>
    <submittedName>
        <fullName evidence="1">Triacylglycerol lipase</fullName>
        <ecNumber evidence="1">3.1.1.3</ecNumber>
    </submittedName>
</protein>
<keyword evidence="2" id="KW-1185">Reference proteome</keyword>
<accession>A0ACC2TVM1</accession>
<gene>
    <name evidence="1" type="primary">TGL3_1</name>
    <name evidence="1" type="ORF">DSO57_1005969</name>
</gene>